<evidence type="ECO:0000256" key="2">
    <source>
        <dbReference type="ARBA" id="ARBA00023136"/>
    </source>
</evidence>
<dbReference type="EMBL" id="PJRQ01000007">
    <property type="protein sequence ID" value="PLR20065.1"/>
    <property type="molecule type" value="Genomic_DNA"/>
</dbReference>
<dbReference type="EMBL" id="CP026100">
    <property type="protein sequence ID" value="AYV46793.1"/>
    <property type="molecule type" value="Genomic_DNA"/>
</dbReference>
<dbReference type="SUPFAM" id="SSF56935">
    <property type="entry name" value="Porins"/>
    <property type="match status" value="1"/>
</dbReference>
<keyword evidence="3" id="KW-0998">Cell outer membrane</keyword>
<gene>
    <name evidence="4" type="ORF">C1707_11225</name>
    <name evidence="5" type="ORF">CFHF_02545</name>
</gene>
<organism evidence="5 6">
    <name type="scientific">Caulobacter flavus</name>
    <dbReference type="NCBI Taxonomy" id="1679497"/>
    <lineage>
        <taxon>Bacteria</taxon>
        <taxon>Pseudomonadati</taxon>
        <taxon>Pseudomonadota</taxon>
        <taxon>Alphaproteobacteria</taxon>
        <taxon>Caulobacterales</taxon>
        <taxon>Caulobacteraceae</taxon>
        <taxon>Caulobacter</taxon>
    </lineage>
</organism>
<proteinExistence type="predicted"/>
<dbReference type="Gene3D" id="2.40.170.20">
    <property type="entry name" value="TonB-dependent receptor, beta-barrel domain"/>
    <property type="match status" value="1"/>
</dbReference>
<evidence type="ECO:0000313" key="5">
    <source>
        <dbReference type="EMBL" id="PLR20065.1"/>
    </source>
</evidence>
<dbReference type="AlphaFoldDB" id="A0A2N5D1Y2"/>
<dbReference type="OrthoDB" id="9795928at2"/>
<reference evidence="4 7" key="2">
    <citation type="submission" date="2018-01" db="EMBL/GenBank/DDBJ databases">
        <title>Complete genome sequence of Caulobacter flavus RHGG3.</title>
        <authorList>
            <person name="Yang E."/>
        </authorList>
    </citation>
    <scope>NUCLEOTIDE SEQUENCE [LARGE SCALE GENOMIC DNA]</scope>
    <source>
        <strain evidence="4 7">RHGG3</strain>
    </source>
</reference>
<name>A0A2N5D1Y2_9CAUL</name>
<keyword evidence="2" id="KW-0472">Membrane</keyword>
<dbReference type="GO" id="GO:0009279">
    <property type="term" value="C:cell outer membrane"/>
    <property type="evidence" value="ECO:0007669"/>
    <property type="project" value="UniProtKB-SubCell"/>
</dbReference>
<dbReference type="InterPro" id="IPR036942">
    <property type="entry name" value="Beta-barrel_TonB_sf"/>
</dbReference>
<sequence>MPVSRFGLDAAWSMGAWSASLGAVRYEDQRRVAKNEAPSEAYTLVDAHAAYAFRANGVRWQAFVDGTNLLDDEARAHNSFLRYRAPMAGRAARLGLRAQF</sequence>
<evidence type="ECO:0000313" key="4">
    <source>
        <dbReference type="EMBL" id="AYV46793.1"/>
    </source>
</evidence>
<dbReference type="Proteomes" id="UP000234483">
    <property type="component" value="Unassembled WGS sequence"/>
</dbReference>
<protein>
    <submittedName>
        <fullName evidence="5">Uncharacterized protein</fullName>
    </submittedName>
</protein>
<dbReference type="Proteomes" id="UP000281192">
    <property type="component" value="Chromosome"/>
</dbReference>
<evidence type="ECO:0000256" key="1">
    <source>
        <dbReference type="ARBA" id="ARBA00004442"/>
    </source>
</evidence>
<evidence type="ECO:0000256" key="3">
    <source>
        <dbReference type="ARBA" id="ARBA00023237"/>
    </source>
</evidence>
<dbReference type="KEGG" id="cfh:C1707_11225"/>
<evidence type="ECO:0000313" key="7">
    <source>
        <dbReference type="Proteomes" id="UP000281192"/>
    </source>
</evidence>
<comment type="subcellular location">
    <subcellularLocation>
        <location evidence="1">Cell outer membrane</location>
    </subcellularLocation>
</comment>
<accession>A0A2N5D1Y2</accession>
<evidence type="ECO:0000313" key="6">
    <source>
        <dbReference type="Proteomes" id="UP000234483"/>
    </source>
</evidence>
<reference evidence="5 6" key="1">
    <citation type="submission" date="2017-12" db="EMBL/GenBank/DDBJ databases">
        <title>The genome sequence of Caulobacter flavus CGMCC1 15093.</title>
        <authorList>
            <person name="Gao J."/>
            <person name="Mao X."/>
            <person name="Sun J."/>
        </authorList>
    </citation>
    <scope>NUCLEOTIDE SEQUENCE [LARGE SCALE GENOMIC DNA]</scope>
    <source>
        <strain evidence="5 6">CGMCC1 15093</strain>
    </source>
</reference>
<keyword evidence="7" id="KW-1185">Reference proteome</keyword>